<name>A0A2G5TPS3_9PELO</name>
<dbReference type="OrthoDB" id="5847476at2759"/>
<reference evidence="3" key="1">
    <citation type="submission" date="2017-10" db="EMBL/GenBank/DDBJ databases">
        <title>Rapid genome shrinkage in a self-fertile nematode reveals novel sperm competition proteins.</title>
        <authorList>
            <person name="Yin D."/>
            <person name="Schwarz E.M."/>
            <person name="Thomas C.G."/>
            <person name="Felde R.L."/>
            <person name="Korf I.F."/>
            <person name="Cutter A.D."/>
            <person name="Schartner C.M."/>
            <person name="Ralston E.J."/>
            <person name="Meyer B.J."/>
            <person name="Haag E.S."/>
        </authorList>
    </citation>
    <scope>NUCLEOTIDE SEQUENCE [LARGE SCALE GENOMIC DNA]</scope>
    <source>
        <strain evidence="3">JU1422</strain>
    </source>
</reference>
<organism evidence="2 3">
    <name type="scientific">Caenorhabditis nigoni</name>
    <dbReference type="NCBI Taxonomy" id="1611254"/>
    <lineage>
        <taxon>Eukaryota</taxon>
        <taxon>Metazoa</taxon>
        <taxon>Ecdysozoa</taxon>
        <taxon>Nematoda</taxon>
        <taxon>Chromadorea</taxon>
        <taxon>Rhabditida</taxon>
        <taxon>Rhabditina</taxon>
        <taxon>Rhabditomorpha</taxon>
        <taxon>Rhabditoidea</taxon>
        <taxon>Rhabditidae</taxon>
        <taxon>Peloderinae</taxon>
        <taxon>Caenorhabditis</taxon>
    </lineage>
</organism>
<proteinExistence type="predicted"/>
<comment type="caution">
    <text evidence="2">The sequence shown here is derived from an EMBL/GenBank/DDBJ whole genome shotgun (WGS) entry which is preliminary data.</text>
</comment>
<dbReference type="CDD" id="cd09917">
    <property type="entry name" value="F-box_SF"/>
    <property type="match status" value="1"/>
</dbReference>
<sequence>MTTLIDIPDVVLDQVLEFCDFRAIICLRKVCHALRDYIDLAIPDARLPSLELSVLEDSVVVRYGKFGTVQYAKEENGCSLDSGYLAERKLFENQNFMVLFFNDIKFVIKHQKTTLDMCNLRCLAESSLEKFLGELEDVLKSRKTFLKSKEIHIEITDHRNVLSYLPYLDSNSLKNIWIFDTMGREPKELLELRELANLEQWKNAKQIGIPAFFILNNDLGQFLHLRHSLFCLETVTMLNLEFLREKIISSEEIEILDFNYTNFEGNDQSLIEMFGMVSVQDENGKKWYFKKEENHKERKIWEFSHETSENPRFAFRSLKEDQVPEGAVIKVLS</sequence>
<evidence type="ECO:0000259" key="1">
    <source>
        <dbReference type="PROSITE" id="PS50181"/>
    </source>
</evidence>
<feature type="domain" description="F-box" evidence="1">
    <location>
        <begin position="1"/>
        <end position="50"/>
    </location>
</feature>
<dbReference type="InterPro" id="IPR002900">
    <property type="entry name" value="DUF38/FTH_CAE_spp"/>
</dbReference>
<dbReference type="AlphaFoldDB" id="A0A2G5TPS3"/>
<evidence type="ECO:0000313" key="2">
    <source>
        <dbReference type="EMBL" id="PIC29284.1"/>
    </source>
</evidence>
<protein>
    <recommendedName>
        <fullName evidence="1">F-box domain-containing protein</fullName>
    </recommendedName>
</protein>
<dbReference type="PANTHER" id="PTHR23014">
    <property type="entry name" value="F-BOX A PROTEIN"/>
    <property type="match status" value="1"/>
</dbReference>
<keyword evidence="3" id="KW-1185">Reference proteome</keyword>
<evidence type="ECO:0000313" key="3">
    <source>
        <dbReference type="Proteomes" id="UP000230233"/>
    </source>
</evidence>
<dbReference type="Pfam" id="PF01827">
    <property type="entry name" value="FTH"/>
    <property type="match status" value="1"/>
</dbReference>
<accession>A0A2G5TPS3</accession>
<dbReference type="Proteomes" id="UP000230233">
    <property type="component" value="Chromosome V"/>
</dbReference>
<dbReference type="PANTHER" id="PTHR23014:SF1">
    <property type="entry name" value="DUF38 DOMAIN-CONTAINING PROTEIN-RELATED"/>
    <property type="match status" value="1"/>
</dbReference>
<dbReference type="PROSITE" id="PS50181">
    <property type="entry name" value="FBOX"/>
    <property type="match status" value="1"/>
</dbReference>
<gene>
    <name evidence="2" type="primary">Cnig_chr_V.g20922</name>
    <name evidence="2" type="ORF">B9Z55_020922</name>
</gene>
<dbReference type="InterPro" id="IPR001810">
    <property type="entry name" value="F-box_dom"/>
</dbReference>
<dbReference type="Pfam" id="PF00646">
    <property type="entry name" value="F-box"/>
    <property type="match status" value="1"/>
</dbReference>
<dbReference type="EMBL" id="PDUG01000005">
    <property type="protein sequence ID" value="PIC29284.1"/>
    <property type="molecule type" value="Genomic_DNA"/>
</dbReference>